<evidence type="ECO:0000313" key="4">
    <source>
        <dbReference type="Proteomes" id="UP000233748"/>
    </source>
</evidence>
<gene>
    <name evidence="1" type="ORF">XpruCFBP8353_21740</name>
    <name evidence="2" type="ORF">XpruCFBP8354_21990</name>
</gene>
<dbReference type="AlphaFoldDB" id="A0A2N3RE42"/>
<dbReference type="Proteomes" id="UP000233748">
    <property type="component" value="Unassembled WGS sequence"/>
</dbReference>
<dbReference type="EMBL" id="PHKV01000016">
    <property type="protein sequence ID" value="PKV10746.1"/>
    <property type="molecule type" value="Genomic_DNA"/>
</dbReference>
<organism evidence="1 3">
    <name type="scientific">Xanthomonas prunicola</name>
    <dbReference type="NCBI Taxonomy" id="2053930"/>
    <lineage>
        <taxon>Bacteria</taxon>
        <taxon>Pseudomonadati</taxon>
        <taxon>Pseudomonadota</taxon>
        <taxon>Gammaproteobacteria</taxon>
        <taxon>Lysobacterales</taxon>
        <taxon>Lysobacteraceae</taxon>
        <taxon>Xanthomonas</taxon>
    </lineage>
</organism>
<dbReference type="Proteomes" id="UP000233720">
    <property type="component" value="Unassembled WGS sequence"/>
</dbReference>
<accession>A0A2N3RE42</accession>
<protein>
    <submittedName>
        <fullName evidence="1">Uncharacterized protein</fullName>
    </submittedName>
</protein>
<name>A0A2N3RE42_9XANT</name>
<evidence type="ECO:0000313" key="1">
    <source>
        <dbReference type="EMBL" id="PKV10746.1"/>
    </source>
</evidence>
<proteinExistence type="predicted"/>
<dbReference type="EMBL" id="PHKW01000016">
    <property type="protein sequence ID" value="PKV14980.1"/>
    <property type="molecule type" value="Genomic_DNA"/>
</dbReference>
<reference evidence="3 4" key="1">
    <citation type="submission" date="2017-11" db="EMBL/GenBank/DDBJ databases">
        <title>Xanthomonas prunicola sp. nov., a novel pathogen that affects nectarine (Prunus persica var. nectarine) trees.</title>
        <authorList>
            <person name="Lopez M."/>
            <person name="Lopez-Soriano P."/>
            <person name="Garita-Cambronero J."/>
            <person name="Beltran C."/>
            <person name="Taghouti G."/>
            <person name="Portier P."/>
            <person name="Cubero J."/>
            <person name="Fischer-Le Saux M."/>
            <person name="Marco-Noales E."/>
        </authorList>
    </citation>
    <scope>NUCLEOTIDE SEQUENCE [LARGE SCALE GENOMIC DNA]</scope>
    <source>
        <strain evidence="1 3">CFBP8353</strain>
        <strain evidence="2 4">CFBP8354</strain>
    </source>
</reference>
<evidence type="ECO:0000313" key="3">
    <source>
        <dbReference type="Proteomes" id="UP000233720"/>
    </source>
</evidence>
<evidence type="ECO:0000313" key="2">
    <source>
        <dbReference type="EMBL" id="PKV14980.1"/>
    </source>
</evidence>
<comment type="caution">
    <text evidence="1">The sequence shown here is derived from an EMBL/GenBank/DDBJ whole genome shotgun (WGS) entry which is preliminary data.</text>
</comment>
<keyword evidence="4" id="KW-1185">Reference proteome</keyword>
<sequence length="126" mass="14122">MVPGRVPIQVPLKLGAHQWQARKDAYAMGQLSFFRCWYFFSLMSAEAAKADTVRYAALVPAEIGTCASQKLTSELAHRSLLDLLRCGQAGSAASKERWICPCAKLMDGQFPPMWRRMKRGSPWPAF</sequence>